<reference evidence="5" key="1">
    <citation type="submission" date="2014-03" db="EMBL/GenBank/DDBJ databases">
        <title>A sequence of cellulolytic fosmid clone of goat rumen metagenome.</title>
        <authorList>
            <person name="Lee K.-T."/>
            <person name="Kim J.-Y."/>
            <person name="Kim Y.-J."/>
            <person name="Ahn J.-H."/>
            <person name="Park M.-N."/>
            <person name="Kim J.-H."/>
            <person name="Kim T.-H."/>
        </authorList>
    </citation>
    <scope>NUCLEOTIDE SEQUENCE</scope>
</reference>
<dbReference type="AlphaFoldDB" id="A0A0B4N0B3"/>
<dbReference type="EMBL" id="KJ631389">
    <property type="protein sequence ID" value="AIF26050.1"/>
    <property type="molecule type" value="Genomic_DNA"/>
</dbReference>
<protein>
    <submittedName>
        <fullName evidence="5">Putative nitroreductase</fullName>
    </submittedName>
</protein>
<sequence>MDIFRLMDERHSYRGRYKAMPVPREHLARIMRAGLAAPSGCNKQTTSLIAVDDPAILRRLHAVIQPPVGETAPALICVLTQRINAYRDRCFAVQDYAAAIENMLLAIVALGYQSCWIEGHITDEDRIGDQMAAILGVPEGYELVCFLPVGIAEEAIRPPRKKAFEERARFNGWAGDPRPGEATGGSGQP</sequence>
<feature type="domain" description="Nitroreductase" evidence="4">
    <location>
        <begin position="9"/>
        <end position="62"/>
    </location>
</feature>
<evidence type="ECO:0000259" key="4">
    <source>
        <dbReference type="Pfam" id="PF00881"/>
    </source>
</evidence>
<proteinExistence type="inferred from homology"/>
<evidence type="ECO:0000256" key="3">
    <source>
        <dbReference type="SAM" id="MobiDB-lite"/>
    </source>
</evidence>
<evidence type="ECO:0000313" key="5">
    <source>
        <dbReference type="EMBL" id="AIF26050.1"/>
    </source>
</evidence>
<feature type="region of interest" description="Disordered" evidence="3">
    <location>
        <begin position="169"/>
        <end position="189"/>
    </location>
</feature>
<keyword evidence="2" id="KW-0560">Oxidoreductase</keyword>
<evidence type="ECO:0000256" key="2">
    <source>
        <dbReference type="ARBA" id="ARBA00023002"/>
    </source>
</evidence>
<accession>A0A0B4N0B3</accession>
<dbReference type="Gene3D" id="3.40.109.10">
    <property type="entry name" value="NADH Oxidase"/>
    <property type="match status" value="1"/>
</dbReference>
<dbReference type="PANTHER" id="PTHR43673">
    <property type="entry name" value="NAD(P)H NITROREDUCTASE YDGI-RELATED"/>
    <property type="match status" value="1"/>
</dbReference>
<evidence type="ECO:0000256" key="1">
    <source>
        <dbReference type="ARBA" id="ARBA00007118"/>
    </source>
</evidence>
<organism evidence="5">
    <name type="scientific">uncultured bacterium Ad_125_D08</name>
    <dbReference type="NCBI Taxonomy" id="1489285"/>
    <lineage>
        <taxon>Bacteria</taxon>
        <taxon>environmental samples</taxon>
    </lineage>
</organism>
<dbReference type="SUPFAM" id="SSF55469">
    <property type="entry name" value="FMN-dependent nitroreductase-like"/>
    <property type="match status" value="1"/>
</dbReference>
<name>A0A0B4N0B3_9BACT</name>
<dbReference type="InterPro" id="IPR000415">
    <property type="entry name" value="Nitroreductase-like"/>
</dbReference>
<feature type="domain" description="Nitroreductase" evidence="4">
    <location>
        <begin position="67"/>
        <end position="150"/>
    </location>
</feature>
<dbReference type="GO" id="GO:0016491">
    <property type="term" value="F:oxidoreductase activity"/>
    <property type="evidence" value="ECO:0007669"/>
    <property type="project" value="UniProtKB-KW"/>
</dbReference>
<dbReference type="InterPro" id="IPR029479">
    <property type="entry name" value="Nitroreductase"/>
</dbReference>
<comment type="similarity">
    <text evidence="1">Belongs to the nitroreductase family.</text>
</comment>
<dbReference type="PANTHER" id="PTHR43673:SF10">
    <property type="entry name" value="NADH DEHYDROGENASE_NAD(P)H NITROREDUCTASE XCC3605-RELATED"/>
    <property type="match status" value="1"/>
</dbReference>
<dbReference type="Pfam" id="PF00881">
    <property type="entry name" value="Nitroreductase"/>
    <property type="match status" value="2"/>
</dbReference>
<dbReference type="CDD" id="cd02062">
    <property type="entry name" value="Nitro_FMN_reductase"/>
    <property type="match status" value="1"/>
</dbReference>